<reference evidence="1 2" key="1">
    <citation type="submission" date="2021-03" db="EMBL/GenBank/DDBJ databases">
        <title>Genome Sequence of Bradyrhizobium vignae strain ISRA400.</title>
        <authorList>
            <person name="Tisa L.S."/>
            <person name="Svistoonoff S."/>
            <person name="Hocher V."/>
            <person name="Fall S."/>
            <person name="Zaiya A."/>
            <person name="Naing D."/>
            <person name="Niang N."/>
            <person name="Diouf A."/>
            <person name="Dasylva M.C."/>
            <person name="Toure O."/>
            <person name="Gueye M."/>
            <person name="Gully D."/>
            <person name="Tisseyre P."/>
            <person name="Simpson S."/>
            <person name="Morris K."/>
            <person name="Thomas W.K."/>
        </authorList>
    </citation>
    <scope>NUCLEOTIDE SEQUENCE [LARGE SCALE GENOMIC DNA]</scope>
    <source>
        <strain evidence="1 2">ISRA400</strain>
    </source>
</reference>
<proteinExistence type="predicted"/>
<dbReference type="EMBL" id="JAGIKT010000063">
    <property type="protein sequence ID" value="MBP0114395.1"/>
    <property type="molecule type" value="Genomic_DNA"/>
</dbReference>
<accession>A0ABS4A1W8</accession>
<evidence type="ECO:0000313" key="2">
    <source>
        <dbReference type="Proteomes" id="UP000669317"/>
    </source>
</evidence>
<comment type="caution">
    <text evidence="1">The sequence shown here is derived from an EMBL/GenBank/DDBJ whole genome shotgun (WGS) entry which is preliminary data.</text>
</comment>
<keyword evidence="2" id="KW-1185">Reference proteome</keyword>
<dbReference type="Proteomes" id="UP000669317">
    <property type="component" value="Unassembled WGS sequence"/>
</dbReference>
<sequence length="66" mass="7000">MNVRYRVGLSQNERAELMQFVSGDKQAARKLKPAEILLPADAGVSDEGVATSVGVRGPTPAFSKAI</sequence>
<evidence type="ECO:0008006" key="3">
    <source>
        <dbReference type="Google" id="ProtNLM"/>
    </source>
</evidence>
<evidence type="ECO:0000313" key="1">
    <source>
        <dbReference type="EMBL" id="MBP0114395.1"/>
    </source>
</evidence>
<organism evidence="1 2">
    <name type="scientific">Bradyrhizobium vignae</name>
    <dbReference type="NCBI Taxonomy" id="1549949"/>
    <lineage>
        <taxon>Bacteria</taxon>
        <taxon>Pseudomonadati</taxon>
        <taxon>Pseudomonadota</taxon>
        <taxon>Alphaproteobacteria</taxon>
        <taxon>Hyphomicrobiales</taxon>
        <taxon>Nitrobacteraceae</taxon>
        <taxon>Bradyrhizobium</taxon>
    </lineage>
</organism>
<gene>
    <name evidence="1" type="ORF">JWS04_25610</name>
</gene>
<name>A0ABS4A1W8_9BRAD</name>
<protein>
    <recommendedName>
        <fullName evidence="3">Transposase</fullName>
    </recommendedName>
</protein>